<dbReference type="AlphaFoldDB" id="A0A2T7NZ95"/>
<organism evidence="2 3">
    <name type="scientific">Pomacea canaliculata</name>
    <name type="common">Golden apple snail</name>
    <dbReference type="NCBI Taxonomy" id="400727"/>
    <lineage>
        <taxon>Eukaryota</taxon>
        <taxon>Metazoa</taxon>
        <taxon>Spiralia</taxon>
        <taxon>Lophotrochozoa</taxon>
        <taxon>Mollusca</taxon>
        <taxon>Gastropoda</taxon>
        <taxon>Caenogastropoda</taxon>
        <taxon>Architaenioglossa</taxon>
        <taxon>Ampullarioidea</taxon>
        <taxon>Ampullariidae</taxon>
        <taxon>Pomacea</taxon>
    </lineage>
</organism>
<keyword evidence="1" id="KW-0812">Transmembrane</keyword>
<accession>A0A2T7NZ95</accession>
<feature type="transmembrane region" description="Helical" evidence="1">
    <location>
        <begin position="104"/>
        <end position="128"/>
    </location>
</feature>
<gene>
    <name evidence="2" type="ORF">C0Q70_14172</name>
</gene>
<evidence type="ECO:0000313" key="3">
    <source>
        <dbReference type="Proteomes" id="UP000245119"/>
    </source>
</evidence>
<reference evidence="2 3" key="1">
    <citation type="submission" date="2018-04" db="EMBL/GenBank/DDBJ databases">
        <title>The genome of golden apple snail Pomacea canaliculata provides insight into stress tolerance and invasive adaptation.</title>
        <authorList>
            <person name="Liu C."/>
            <person name="Liu B."/>
            <person name="Ren Y."/>
            <person name="Zhang Y."/>
            <person name="Wang H."/>
            <person name="Li S."/>
            <person name="Jiang F."/>
            <person name="Yin L."/>
            <person name="Zhang G."/>
            <person name="Qian W."/>
            <person name="Fan W."/>
        </authorList>
    </citation>
    <scope>NUCLEOTIDE SEQUENCE [LARGE SCALE GENOMIC DNA]</scope>
    <source>
        <strain evidence="2">SZHN2017</strain>
        <tissue evidence="2">Muscle</tissue>
    </source>
</reference>
<evidence type="ECO:0000256" key="1">
    <source>
        <dbReference type="SAM" id="Phobius"/>
    </source>
</evidence>
<keyword evidence="1" id="KW-0472">Membrane</keyword>
<sequence length="155" mass="16897">MQAAVDGRCLLYANSVTFGPRSVCVYVMAVAALFQLLYCICRAGLSLLTYHPVAKVKFLLPCAIADVLASVLTLVSAGVVSRGFSVMCSKIFYPKPDRCGTAEVWISLVLWLVLIVVDILSLVPSGLISHLPFRIPFLGSLNRRLGVESPRKNIR</sequence>
<keyword evidence="3" id="KW-1185">Reference proteome</keyword>
<proteinExistence type="predicted"/>
<keyword evidence="1" id="KW-1133">Transmembrane helix</keyword>
<feature type="transmembrane region" description="Helical" evidence="1">
    <location>
        <begin position="25"/>
        <end position="48"/>
    </location>
</feature>
<dbReference type="EMBL" id="PZQS01000008">
    <property type="protein sequence ID" value="PVD26495.1"/>
    <property type="molecule type" value="Genomic_DNA"/>
</dbReference>
<comment type="caution">
    <text evidence="2">The sequence shown here is derived from an EMBL/GenBank/DDBJ whole genome shotgun (WGS) entry which is preliminary data.</text>
</comment>
<name>A0A2T7NZ95_POMCA</name>
<feature type="transmembrane region" description="Helical" evidence="1">
    <location>
        <begin position="60"/>
        <end position="84"/>
    </location>
</feature>
<dbReference type="OrthoDB" id="10514619at2759"/>
<protein>
    <submittedName>
        <fullName evidence="2">Uncharacterized protein</fullName>
    </submittedName>
</protein>
<evidence type="ECO:0000313" key="2">
    <source>
        <dbReference type="EMBL" id="PVD26495.1"/>
    </source>
</evidence>
<dbReference type="Proteomes" id="UP000245119">
    <property type="component" value="Linkage Group LG8"/>
</dbReference>